<sequence length="74" mass="7917">SGRSDKSLLPDSSHSNVKSDVGKEESNSDNENGSGVDIADFVKVEHNTNSDSNNDDDVATDGFPLLYQSKSSQK</sequence>
<protein>
    <submittedName>
        <fullName evidence="2">Uncharacterized protein</fullName>
    </submittedName>
</protein>
<comment type="caution">
    <text evidence="2">The sequence shown here is derived from an EMBL/GenBank/DDBJ whole genome shotgun (WGS) entry which is preliminary data.</text>
</comment>
<dbReference type="Proteomes" id="UP001381693">
    <property type="component" value="Unassembled WGS sequence"/>
</dbReference>
<evidence type="ECO:0000313" key="3">
    <source>
        <dbReference type="Proteomes" id="UP001381693"/>
    </source>
</evidence>
<organism evidence="2 3">
    <name type="scientific">Halocaridina rubra</name>
    <name type="common">Hawaiian red shrimp</name>
    <dbReference type="NCBI Taxonomy" id="373956"/>
    <lineage>
        <taxon>Eukaryota</taxon>
        <taxon>Metazoa</taxon>
        <taxon>Ecdysozoa</taxon>
        <taxon>Arthropoda</taxon>
        <taxon>Crustacea</taxon>
        <taxon>Multicrustacea</taxon>
        <taxon>Malacostraca</taxon>
        <taxon>Eumalacostraca</taxon>
        <taxon>Eucarida</taxon>
        <taxon>Decapoda</taxon>
        <taxon>Pleocyemata</taxon>
        <taxon>Caridea</taxon>
        <taxon>Atyoidea</taxon>
        <taxon>Atyidae</taxon>
        <taxon>Halocaridina</taxon>
    </lineage>
</organism>
<accession>A0AAN9AGE9</accession>
<evidence type="ECO:0000313" key="2">
    <source>
        <dbReference type="EMBL" id="KAK7086428.1"/>
    </source>
</evidence>
<feature type="region of interest" description="Disordered" evidence="1">
    <location>
        <begin position="1"/>
        <end position="74"/>
    </location>
</feature>
<name>A0AAN9AGE9_HALRR</name>
<dbReference type="AlphaFoldDB" id="A0AAN9AGE9"/>
<feature type="non-terminal residue" evidence="2">
    <location>
        <position position="1"/>
    </location>
</feature>
<proteinExistence type="predicted"/>
<evidence type="ECO:0000256" key="1">
    <source>
        <dbReference type="SAM" id="MobiDB-lite"/>
    </source>
</evidence>
<keyword evidence="3" id="KW-1185">Reference proteome</keyword>
<gene>
    <name evidence="2" type="ORF">SK128_007000</name>
</gene>
<dbReference type="EMBL" id="JAXCGZ010000195">
    <property type="protein sequence ID" value="KAK7086428.1"/>
    <property type="molecule type" value="Genomic_DNA"/>
</dbReference>
<reference evidence="2 3" key="1">
    <citation type="submission" date="2023-11" db="EMBL/GenBank/DDBJ databases">
        <title>Halocaridina rubra genome assembly.</title>
        <authorList>
            <person name="Smith C."/>
        </authorList>
    </citation>
    <scope>NUCLEOTIDE SEQUENCE [LARGE SCALE GENOMIC DNA]</scope>
    <source>
        <strain evidence="2">EP-1</strain>
        <tissue evidence="2">Whole</tissue>
    </source>
</reference>